<dbReference type="RefSeq" id="WP_232460873.1">
    <property type="nucleotide sequence ID" value="NZ_CP014855.1"/>
</dbReference>
<dbReference type="KEGG" id="tgg:A3K92_09035"/>
<keyword evidence="3" id="KW-1185">Reference proteome</keyword>
<feature type="transmembrane region" description="Helical" evidence="1">
    <location>
        <begin position="62"/>
        <end position="79"/>
    </location>
</feature>
<protein>
    <submittedName>
        <fullName evidence="2">Uncharacterized protein</fullName>
    </submittedName>
</protein>
<dbReference type="EMBL" id="CP014855">
    <property type="protein sequence ID" value="ASJ01616.1"/>
    <property type="molecule type" value="Genomic_DNA"/>
</dbReference>
<evidence type="ECO:0000313" key="2">
    <source>
        <dbReference type="EMBL" id="ASJ01616.1"/>
    </source>
</evidence>
<dbReference type="GeneID" id="69101931"/>
<keyword evidence="1" id="KW-0812">Transmembrane</keyword>
<feature type="transmembrane region" description="Helical" evidence="1">
    <location>
        <begin position="85"/>
        <end position="104"/>
    </location>
</feature>
<gene>
    <name evidence="2" type="ORF">A3K92_09035</name>
</gene>
<organism evidence="2 3">
    <name type="scientific">Thermococcus gorgonarius</name>
    <dbReference type="NCBI Taxonomy" id="71997"/>
    <lineage>
        <taxon>Archaea</taxon>
        <taxon>Methanobacteriati</taxon>
        <taxon>Methanobacteriota</taxon>
        <taxon>Thermococci</taxon>
        <taxon>Thermococcales</taxon>
        <taxon>Thermococcaceae</taxon>
        <taxon>Thermococcus</taxon>
    </lineage>
</organism>
<sequence>MNITISGLITAVISFFIALVMGLFIFKRRLEREHNSKFGFRELPNVIDKTDLKIIQDSARDIAFVILMWGSLSWIIVDMGFERGIVYVVNFAMACVMICVPVFLG</sequence>
<name>A0A2Z2M7D7_THEGO</name>
<reference evidence="2 3" key="1">
    <citation type="submission" date="2016-03" db="EMBL/GenBank/DDBJ databases">
        <title>Complete genome sequence of Thermococcus gorgonarius.</title>
        <authorList>
            <person name="Oger P.M."/>
        </authorList>
    </citation>
    <scope>NUCLEOTIDE SEQUENCE [LARGE SCALE GENOMIC DNA]</scope>
    <source>
        <strain evidence="2 3">W-12</strain>
    </source>
</reference>
<dbReference type="Proteomes" id="UP000250134">
    <property type="component" value="Chromosome"/>
</dbReference>
<keyword evidence="1" id="KW-0472">Membrane</keyword>
<dbReference type="AlphaFoldDB" id="A0A2Z2M7D7"/>
<accession>A0A2Z2M7D7</accession>
<feature type="transmembrane region" description="Helical" evidence="1">
    <location>
        <begin position="6"/>
        <end position="26"/>
    </location>
</feature>
<keyword evidence="1" id="KW-1133">Transmembrane helix</keyword>
<evidence type="ECO:0000256" key="1">
    <source>
        <dbReference type="SAM" id="Phobius"/>
    </source>
</evidence>
<evidence type="ECO:0000313" key="3">
    <source>
        <dbReference type="Proteomes" id="UP000250134"/>
    </source>
</evidence>
<proteinExistence type="predicted"/>